<dbReference type="Gene3D" id="1.10.287.660">
    <property type="entry name" value="Helix hairpin bin"/>
    <property type="match status" value="1"/>
</dbReference>
<accession>A0AAV4TYX3</accession>
<dbReference type="InterPro" id="IPR028945">
    <property type="entry name" value="Get1"/>
</dbReference>
<keyword evidence="12" id="KW-1185">Reference proteome</keyword>
<name>A0AAV4TYX3_CAEEX</name>
<comment type="subcellular location">
    <subcellularLocation>
        <location evidence="1">Endoplasmic reticulum membrane</location>
        <topology evidence="1">Multi-pass membrane protein</topology>
    </subcellularLocation>
</comment>
<evidence type="ECO:0000256" key="8">
    <source>
        <dbReference type="ARBA" id="ARBA00032437"/>
    </source>
</evidence>
<dbReference type="GO" id="GO:0043495">
    <property type="term" value="F:protein-membrane adaptor activity"/>
    <property type="evidence" value="ECO:0007669"/>
    <property type="project" value="TreeGrafter"/>
</dbReference>
<keyword evidence="7 10" id="KW-0472">Membrane</keyword>
<evidence type="ECO:0000313" key="12">
    <source>
        <dbReference type="Proteomes" id="UP001054945"/>
    </source>
</evidence>
<feature type="transmembrane region" description="Helical" evidence="10">
    <location>
        <begin position="134"/>
        <end position="155"/>
    </location>
</feature>
<evidence type="ECO:0000256" key="1">
    <source>
        <dbReference type="ARBA" id="ARBA00004477"/>
    </source>
</evidence>
<dbReference type="Proteomes" id="UP001054945">
    <property type="component" value="Unassembled WGS sequence"/>
</dbReference>
<gene>
    <name evidence="11" type="primary">GET1</name>
    <name evidence="11" type="ORF">CEXT_140191</name>
</gene>
<dbReference type="AlphaFoldDB" id="A0AAV4TYX3"/>
<dbReference type="PANTHER" id="PTHR42650:SF1">
    <property type="entry name" value="GUIDED ENTRY OF TAIL-ANCHORED PROTEINS FACTOR 1"/>
    <property type="match status" value="1"/>
</dbReference>
<feature type="transmembrane region" description="Helical" evidence="10">
    <location>
        <begin position="167"/>
        <end position="193"/>
    </location>
</feature>
<sequence length="205" mass="23339">MILRSSLDPVHPVSCLDEAIILLLCTMDRRNEYIPSRFVTWLYIVYSKKITLCGLLGAFIPFIVKMFLQVITRETEMEVNLRRQACDLKAELGSISMVDEFAKYAKIKRKVNKVTDELTHQADLKSSYTMKVRIIASAALYALISCTVLFLLWNYRKVPVVVLPENWLYPVGFLLTYPSDVAGGISLTSWLFITGTVGRTLVTKF</sequence>
<dbReference type="GO" id="GO:0005789">
    <property type="term" value="C:endoplasmic reticulum membrane"/>
    <property type="evidence" value="ECO:0007669"/>
    <property type="project" value="UniProtKB-SubCell"/>
</dbReference>
<reference evidence="11 12" key="1">
    <citation type="submission" date="2021-06" db="EMBL/GenBank/DDBJ databases">
        <title>Caerostris extrusa draft genome.</title>
        <authorList>
            <person name="Kono N."/>
            <person name="Arakawa K."/>
        </authorList>
    </citation>
    <scope>NUCLEOTIDE SEQUENCE [LARGE SCALE GENOMIC DNA]</scope>
</reference>
<organism evidence="11 12">
    <name type="scientific">Caerostris extrusa</name>
    <name type="common">Bark spider</name>
    <name type="synonym">Caerostris bankana</name>
    <dbReference type="NCBI Taxonomy" id="172846"/>
    <lineage>
        <taxon>Eukaryota</taxon>
        <taxon>Metazoa</taxon>
        <taxon>Ecdysozoa</taxon>
        <taxon>Arthropoda</taxon>
        <taxon>Chelicerata</taxon>
        <taxon>Arachnida</taxon>
        <taxon>Araneae</taxon>
        <taxon>Araneomorphae</taxon>
        <taxon>Entelegynae</taxon>
        <taxon>Araneoidea</taxon>
        <taxon>Araneidae</taxon>
        <taxon>Caerostris</taxon>
    </lineage>
</organism>
<evidence type="ECO:0000256" key="5">
    <source>
        <dbReference type="ARBA" id="ARBA00022824"/>
    </source>
</evidence>
<keyword evidence="6 10" id="KW-1133">Transmembrane helix</keyword>
<dbReference type="EMBL" id="BPLR01011988">
    <property type="protein sequence ID" value="GIY50506.1"/>
    <property type="molecule type" value="Genomic_DNA"/>
</dbReference>
<proteinExistence type="inferred from homology"/>
<dbReference type="Pfam" id="PF04420">
    <property type="entry name" value="CHD5"/>
    <property type="match status" value="1"/>
</dbReference>
<evidence type="ECO:0000256" key="3">
    <source>
        <dbReference type="ARBA" id="ARBA00017951"/>
    </source>
</evidence>
<comment type="caution">
    <text evidence="11">The sequence shown here is derived from an EMBL/GenBank/DDBJ whole genome shotgun (WGS) entry which is preliminary data.</text>
</comment>
<evidence type="ECO:0000256" key="10">
    <source>
        <dbReference type="SAM" id="Phobius"/>
    </source>
</evidence>
<keyword evidence="5" id="KW-0256">Endoplasmic reticulum</keyword>
<feature type="transmembrane region" description="Helical" evidence="10">
    <location>
        <begin position="41"/>
        <end position="64"/>
    </location>
</feature>
<protein>
    <recommendedName>
        <fullName evidence="3">Guided entry of tail-anchored proteins factor 1</fullName>
    </recommendedName>
    <alternativeName>
        <fullName evidence="8">Tail-anchored protein insertion receptor WRB</fullName>
    </alternativeName>
    <alternativeName>
        <fullName evidence="9">Tryptophan-rich basic protein</fullName>
    </alternativeName>
</protein>
<evidence type="ECO:0000256" key="4">
    <source>
        <dbReference type="ARBA" id="ARBA00022692"/>
    </source>
</evidence>
<dbReference type="PANTHER" id="PTHR42650">
    <property type="entry name" value="TAIL-ANCHORED PROTEIN INSERTION RECEPTOR WRB"/>
    <property type="match status" value="1"/>
</dbReference>
<dbReference type="GO" id="GO:0043529">
    <property type="term" value="C:GET complex"/>
    <property type="evidence" value="ECO:0007669"/>
    <property type="project" value="TreeGrafter"/>
</dbReference>
<evidence type="ECO:0000256" key="6">
    <source>
        <dbReference type="ARBA" id="ARBA00022989"/>
    </source>
</evidence>
<dbReference type="GO" id="GO:0071816">
    <property type="term" value="P:tail-anchored membrane protein insertion into ER membrane"/>
    <property type="evidence" value="ECO:0007669"/>
    <property type="project" value="InterPro"/>
</dbReference>
<evidence type="ECO:0000256" key="9">
    <source>
        <dbReference type="ARBA" id="ARBA00033006"/>
    </source>
</evidence>
<dbReference type="InterPro" id="IPR029012">
    <property type="entry name" value="Helix_hairpin_bin_sf"/>
</dbReference>
<evidence type="ECO:0000256" key="2">
    <source>
        <dbReference type="ARBA" id="ARBA00010799"/>
    </source>
</evidence>
<evidence type="ECO:0000313" key="11">
    <source>
        <dbReference type="EMBL" id="GIY50506.1"/>
    </source>
</evidence>
<evidence type="ECO:0000256" key="7">
    <source>
        <dbReference type="ARBA" id="ARBA00023136"/>
    </source>
</evidence>
<comment type="similarity">
    <text evidence="2">Belongs to the WRB/GET1 family.</text>
</comment>
<keyword evidence="4 10" id="KW-0812">Transmembrane</keyword>